<feature type="disulfide bond" evidence="16">
    <location>
        <begin position="378"/>
        <end position="580"/>
    </location>
</feature>
<dbReference type="InterPro" id="IPR033905">
    <property type="entry name" value="Secretory_peroxidase"/>
</dbReference>
<dbReference type="GO" id="GO:0006979">
    <property type="term" value="P:response to oxidative stress"/>
    <property type="evidence" value="ECO:0007669"/>
    <property type="project" value="InterPro"/>
</dbReference>
<comment type="cofactor">
    <cofactor evidence="15">
        <name>heme b</name>
        <dbReference type="ChEBI" id="CHEBI:60344"/>
    </cofactor>
    <text evidence="15">Binds 1 heme b (iron(II)-protoporphyrin IX) group per subunit.</text>
</comment>
<dbReference type="InterPro" id="IPR019793">
    <property type="entry name" value="Peroxidases_heam-ligand_BS"/>
</dbReference>
<dbReference type="InterPro" id="IPR002016">
    <property type="entry name" value="Haem_peroxidase"/>
</dbReference>
<evidence type="ECO:0000256" key="15">
    <source>
        <dbReference type="PIRSR" id="PIRSR600823-3"/>
    </source>
</evidence>
<feature type="binding site" evidence="14">
    <location>
        <position position="419"/>
    </location>
    <ligand>
        <name>substrate</name>
    </ligand>
</feature>
<dbReference type="InterPro" id="IPR000823">
    <property type="entry name" value="Peroxidase_pln"/>
</dbReference>
<feature type="binding site" evidence="15">
    <location>
        <position position="331"/>
    </location>
    <ligand>
        <name>Ca(2+)</name>
        <dbReference type="ChEBI" id="CHEBI:29108"/>
        <label>1</label>
    </ligand>
</feature>
<comment type="caution">
    <text evidence="19">The sequence shown here is derived from an EMBL/GenBank/DDBJ whole genome shotgun (WGS) entry which is preliminary data.</text>
</comment>
<dbReference type="PANTHER" id="PTHR31388">
    <property type="entry name" value="PEROXIDASE 72-RELATED"/>
    <property type="match status" value="1"/>
</dbReference>
<dbReference type="GO" id="GO:0140825">
    <property type="term" value="F:lactoperoxidase activity"/>
    <property type="evidence" value="ECO:0007669"/>
    <property type="project" value="UniProtKB-EC"/>
</dbReference>
<dbReference type="GO" id="GO:0005576">
    <property type="term" value="C:extracellular region"/>
    <property type="evidence" value="ECO:0007669"/>
    <property type="project" value="UniProtKB-SubCell"/>
</dbReference>
<evidence type="ECO:0000313" key="20">
    <source>
        <dbReference type="Proteomes" id="UP000275267"/>
    </source>
</evidence>
<accession>A0A3L6S794</accession>
<proteinExistence type="inferred from homology"/>
<protein>
    <recommendedName>
        <fullName evidence="18">Plant heme peroxidase family profile domain-containing protein</fullName>
    </recommendedName>
</protein>
<keyword evidence="5" id="KW-0349">Heme</keyword>
<feature type="binding site" description="axial binding residue" evidence="15">
    <location>
        <position position="450"/>
    </location>
    <ligand>
        <name>heme b</name>
        <dbReference type="ChEBI" id="CHEBI:60344"/>
    </ligand>
    <ligandPart>
        <name>Fe</name>
        <dbReference type="ChEBI" id="CHEBI:18248"/>
    </ligandPart>
</feature>
<dbReference type="EMBL" id="PQIB02000005">
    <property type="protein sequence ID" value="RLN16504.1"/>
    <property type="molecule type" value="Genomic_DNA"/>
</dbReference>
<dbReference type="Gene3D" id="1.10.520.10">
    <property type="match status" value="2"/>
</dbReference>
<dbReference type="PRINTS" id="PR00461">
    <property type="entry name" value="PLPEROXIDASE"/>
</dbReference>
<dbReference type="GO" id="GO:0046872">
    <property type="term" value="F:metal ion binding"/>
    <property type="evidence" value="ECO:0007669"/>
    <property type="project" value="UniProtKB-KW"/>
</dbReference>
<feature type="binding site" evidence="15">
    <location>
        <position position="510"/>
    </location>
    <ligand>
        <name>Ca(2+)</name>
        <dbReference type="ChEBI" id="CHEBI:29108"/>
        <label>2</label>
    </ligand>
</feature>
<dbReference type="OrthoDB" id="2113341at2759"/>
<comment type="similarity">
    <text evidence="3">Belongs to the peroxidase family. Ascorbate peroxidase subfamily.</text>
</comment>
<dbReference type="GO" id="GO:0020037">
    <property type="term" value="F:heme binding"/>
    <property type="evidence" value="ECO:0007669"/>
    <property type="project" value="InterPro"/>
</dbReference>
<dbReference type="FunFam" id="1.10.420.10:FF:000001">
    <property type="entry name" value="Peroxidase"/>
    <property type="match status" value="2"/>
</dbReference>
<feature type="binding site" evidence="15">
    <location>
        <position position="505"/>
    </location>
    <ligand>
        <name>Ca(2+)</name>
        <dbReference type="ChEBI" id="CHEBI:29108"/>
        <label>2</label>
    </ligand>
</feature>
<evidence type="ECO:0000256" key="4">
    <source>
        <dbReference type="ARBA" id="ARBA00022559"/>
    </source>
</evidence>
<dbReference type="AlphaFoldDB" id="A0A3L6S794"/>
<keyword evidence="12" id="KW-0873">Pyrrolidone carboxylic acid</keyword>
<evidence type="ECO:0000256" key="13">
    <source>
        <dbReference type="ARBA" id="ARBA00023324"/>
    </source>
</evidence>
<dbReference type="PROSITE" id="PS50873">
    <property type="entry name" value="PEROXIDASE_4"/>
    <property type="match status" value="2"/>
</dbReference>
<organism evidence="19 20">
    <name type="scientific">Panicum miliaceum</name>
    <name type="common">Proso millet</name>
    <name type="synonym">Broomcorn millet</name>
    <dbReference type="NCBI Taxonomy" id="4540"/>
    <lineage>
        <taxon>Eukaryota</taxon>
        <taxon>Viridiplantae</taxon>
        <taxon>Streptophyta</taxon>
        <taxon>Embryophyta</taxon>
        <taxon>Tracheophyta</taxon>
        <taxon>Spermatophyta</taxon>
        <taxon>Magnoliopsida</taxon>
        <taxon>Liliopsida</taxon>
        <taxon>Poales</taxon>
        <taxon>Poaceae</taxon>
        <taxon>PACMAD clade</taxon>
        <taxon>Panicoideae</taxon>
        <taxon>Panicodae</taxon>
        <taxon>Paniceae</taxon>
        <taxon>Panicinae</taxon>
        <taxon>Panicum</taxon>
        <taxon>Panicum sect. Panicum</taxon>
    </lineage>
</organism>
<evidence type="ECO:0000256" key="1">
    <source>
        <dbReference type="ARBA" id="ARBA00000189"/>
    </source>
</evidence>
<dbReference type="PRINTS" id="PR00458">
    <property type="entry name" value="PEROXIDASE"/>
</dbReference>
<evidence type="ECO:0000313" key="19">
    <source>
        <dbReference type="EMBL" id="RLN16504.1"/>
    </source>
</evidence>
<evidence type="ECO:0000256" key="5">
    <source>
        <dbReference type="ARBA" id="ARBA00022617"/>
    </source>
</evidence>
<feature type="binding site" evidence="15">
    <location>
        <position position="345"/>
    </location>
    <ligand>
        <name>Ca(2+)</name>
        <dbReference type="ChEBI" id="CHEBI:29108"/>
        <label>1</label>
    </ligand>
</feature>
<reference evidence="20" key="1">
    <citation type="journal article" date="2019" name="Nat. Commun.">
        <title>The genome of broomcorn millet.</title>
        <authorList>
            <person name="Zou C."/>
            <person name="Miki D."/>
            <person name="Li D."/>
            <person name="Tang Q."/>
            <person name="Xiao L."/>
            <person name="Rajput S."/>
            <person name="Deng P."/>
            <person name="Jia W."/>
            <person name="Huang R."/>
            <person name="Zhang M."/>
            <person name="Sun Y."/>
            <person name="Hu J."/>
            <person name="Fu X."/>
            <person name="Schnable P.S."/>
            <person name="Li F."/>
            <person name="Zhang H."/>
            <person name="Feng B."/>
            <person name="Zhu X."/>
            <person name="Liu R."/>
            <person name="Schnable J.C."/>
            <person name="Zhu J.-K."/>
            <person name="Zhang H."/>
        </authorList>
    </citation>
    <scope>NUCLEOTIDE SEQUENCE [LARGE SCALE GENOMIC DNA]</scope>
</reference>
<dbReference type="InterPro" id="IPR010255">
    <property type="entry name" value="Haem_peroxidase_sf"/>
</dbReference>
<keyword evidence="17" id="KW-0732">Signal</keyword>
<feature type="binding site" evidence="15">
    <location>
        <position position="451"/>
    </location>
    <ligand>
        <name>Ca(2+)</name>
        <dbReference type="ChEBI" id="CHEBI:29108"/>
        <label>2</label>
    </ligand>
</feature>
<dbReference type="Pfam" id="PF00141">
    <property type="entry name" value="peroxidase"/>
    <property type="match status" value="2"/>
</dbReference>
<keyword evidence="6 15" id="KW-0479">Metal-binding</keyword>
<evidence type="ECO:0000256" key="3">
    <source>
        <dbReference type="ARBA" id="ARBA00006873"/>
    </source>
</evidence>
<feature type="binding site" evidence="15">
    <location>
        <position position="329"/>
    </location>
    <ligand>
        <name>Ca(2+)</name>
        <dbReference type="ChEBI" id="CHEBI:29108"/>
        <label>1</label>
    </ligand>
</feature>
<evidence type="ECO:0000256" key="14">
    <source>
        <dbReference type="PIRSR" id="PIRSR600823-2"/>
    </source>
</evidence>
<keyword evidence="7 15" id="KW-0106">Calcium</keyword>
<dbReference type="SUPFAM" id="SSF48113">
    <property type="entry name" value="Heme-dependent peroxidases"/>
    <property type="match status" value="2"/>
</dbReference>
<keyword evidence="4" id="KW-0575">Peroxidase</keyword>
<keyword evidence="10 16" id="KW-1015">Disulfide bond</keyword>
<dbReference type="GO" id="GO:0042744">
    <property type="term" value="P:hydrogen peroxide catabolic process"/>
    <property type="evidence" value="ECO:0007669"/>
    <property type="project" value="UniProtKB-KW"/>
</dbReference>
<gene>
    <name evidence="19" type="ORF">C2845_PM02G32310</name>
</gene>
<dbReference type="PROSITE" id="PS00435">
    <property type="entry name" value="PEROXIDASE_1"/>
    <property type="match status" value="2"/>
</dbReference>
<evidence type="ECO:0000256" key="8">
    <source>
        <dbReference type="ARBA" id="ARBA00023002"/>
    </source>
</evidence>
<feature type="binding site" evidence="15">
    <location>
        <position position="502"/>
    </location>
    <ligand>
        <name>Ca(2+)</name>
        <dbReference type="ChEBI" id="CHEBI:29108"/>
        <label>2</label>
    </ligand>
</feature>
<keyword evidence="9 15" id="KW-0408">Iron</keyword>
<name>A0A3L6S794_PANMI</name>
<keyword evidence="11" id="KW-0325">Glycoprotein</keyword>
<evidence type="ECO:0000259" key="18">
    <source>
        <dbReference type="PROSITE" id="PS50873"/>
    </source>
</evidence>
<comment type="cofactor">
    <cofactor evidence="15">
        <name>Ca(2+)</name>
        <dbReference type="ChEBI" id="CHEBI:29108"/>
    </cofactor>
    <text evidence="15">Binds 2 calcium ions per subunit.</text>
</comment>
<dbReference type="CDD" id="cd00693">
    <property type="entry name" value="secretory_peroxidase"/>
    <property type="match status" value="2"/>
</dbReference>
<evidence type="ECO:0000256" key="7">
    <source>
        <dbReference type="ARBA" id="ARBA00022837"/>
    </source>
</evidence>
<evidence type="ECO:0000256" key="11">
    <source>
        <dbReference type="ARBA" id="ARBA00023180"/>
    </source>
</evidence>
<comment type="subcellular location">
    <subcellularLocation>
        <location evidence="2">Secreted</location>
    </subcellularLocation>
</comment>
<comment type="catalytic activity">
    <reaction evidence="1">
        <text>2 a phenolic donor + H2O2 = 2 a phenolic radical donor + 2 H2O</text>
        <dbReference type="Rhea" id="RHEA:56136"/>
        <dbReference type="ChEBI" id="CHEBI:15377"/>
        <dbReference type="ChEBI" id="CHEBI:16240"/>
        <dbReference type="ChEBI" id="CHEBI:139520"/>
        <dbReference type="ChEBI" id="CHEBI:139521"/>
        <dbReference type="EC" id="1.11.1.7"/>
    </reaction>
</comment>
<feature type="binding site" evidence="15">
    <location>
        <position position="327"/>
    </location>
    <ligand>
        <name>Ca(2+)</name>
        <dbReference type="ChEBI" id="CHEBI:29108"/>
        <label>1</label>
    </ligand>
</feature>
<feature type="binding site" evidence="15">
    <location>
        <position position="333"/>
    </location>
    <ligand>
        <name>Ca(2+)</name>
        <dbReference type="ChEBI" id="CHEBI:29108"/>
        <label>1</label>
    </ligand>
</feature>
<feature type="chain" id="PRO_5018216998" description="Plant heme peroxidase family profile domain-containing protein" evidence="17">
    <location>
        <begin position="33"/>
        <end position="586"/>
    </location>
</feature>
<evidence type="ECO:0000256" key="12">
    <source>
        <dbReference type="ARBA" id="ARBA00023283"/>
    </source>
</evidence>
<feature type="domain" description="Plant heme peroxidase family profile" evidence="18">
    <location>
        <begin position="92"/>
        <end position="328"/>
    </location>
</feature>
<dbReference type="STRING" id="4540.A0A3L6S794"/>
<dbReference type="Gene3D" id="1.10.420.10">
    <property type="entry name" value="Peroxidase, domain 2"/>
    <property type="match status" value="2"/>
</dbReference>
<evidence type="ECO:0000256" key="6">
    <source>
        <dbReference type="ARBA" id="ARBA00022723"/>
    </source>
</evidence>
<feature type="domain" description="Plant heme peroxidase family profile" evidence="18">
    <location>
        <begin position="327"/>
        <end position="584"/>
    </location>
</feature>
<feature type="signal peptide" evidence="17">
    <location>
        <begin position="1"/>
        <end position="32"/>
    </location>
</feature>
<evidence type="ECO:0000256" key="2">
    <source>
        <dbReference type="ARBA" id="ARBA00004613"/>
    </source>
</evidence>
<evidence type="ECO:0000256" key="17">
    <source>
        <dbReference type="SAM" id="SignalP"/>
    </source>
</evidence>
<dbReference type="PANTHER" id="PTHR31388:SF270">
    <property type="entry name" value="PEROXIDASE 22-RELATED"/>
    <property type="match status" value="1"/>
</dbReference>
<keyword evidence="8" id="KW-0560">Oxidoreductase</keyword>
<sequence>MGRNSSCRDTNALVAALLVAALCLGAAAVARGQLTDDFYDDCCPQAEDIVKARASAAMKAEAHGRLPAQAPLPRLLRQRTSRPTPTLQSPFGCDGSILLDGSNSEKLAGPNLNSARGYEVVDAIKADLEKACPGVVSCADVLALAAKYGVLLSGGPDYDVLLGRRDGLVANQSRFKDVGLNITDVVVLSGAHTIGRARCALFSNRLSNFSAVSSVDPTLDASLASSLQSLCRGGDGNQTAALDAGSADAFDNHYFQNLLNQKGLLSSDQGLFSGADAGANATKALVRAYSADPERFLCDFGRSMVKMGNIRPLTGSAGQIRWNCRAVNGCDGSILLDNSSSIVSEKFATPNNNSARGYPVVDAVKAALEEACPGVVSCADILAIAAKISVELSGGPRWRVPLGRRDGTTANITAANNLPSPFDNLTALQHKFGAVGLDATTDLVALSGAHTFGRVQCQFVAPRLYNFSGTGSPDPALDGGYRALLSLRCPRGGDGSALGDLDPATPDAFDSSYYANLEARRGTLQSDQELLSAPGAPTAAIVSQFAGSQKAFFRSFARSMVSMGNIEVLTGSQGEVRRNCRVVNGS</sequence>
<feature type="disulfide bond" evidence="16">
    <location>
        <begin position="457"/>
        <end position="489"/>
    </location>
</feature>
<keyword evidence="20" id="KW-1185">Reference proteome</keyword>
<evidence type="ECO:0000256" key="10">
    <source>
        <dbReference type="ARBA" id="ARBA00023157"/>
    </source>
</evidence>
<dbReference type="Proteomes" id="UP000275267">
    <property type="component" value="Unassembled WGS sequence"/>
</dbReference>
<evidence type="ECO:0000256" key="16">
    <source>
        <dbReference type="PIRSR" id="PIRSR600823-5"/>
    </source>
</evidence>
<evidence type="ECO:0000256" key="9">
    <source>
        <dbReference type="ARBA" id="ARBA00023004"/>
    </source>
</evidence>
<keyword evidence="13" id="KW-0376">Hydrogen peroxide</keyword>